<feature type="domain" description="RNA polymerase sigma-70 region 2" evidence="5">
    <location>
        <begin position="24"/>
        <end position="93"/>
    </location>
</feature>
<evidence type="ECO:0000256" key="3">
    <source>
        <dbReference type="ARBA" id="ARBA00023082"/>
    </source>
</evidence>
<dbReference type="Proteomes" id="UP001549146">
    <property type="component" value="Unassembled WGS sequence"/>
</dbReference>
<dbReference type="InterPro" id="IPR007627">
    <property type="entry name" value="RNA_pol_sigma70_r2"/>
</dbReference>
<dbReference type="InterPro" id="IPR036388">
    <property type="entry name" value="WH-like_DNA-bd_sf"/>
</dbReference>
<feature type="domain" description="RNA polymerase sigma factor 70 region 4 type 2" evidence="6">
    <location>
        <begin position="130"/>
        <end position="170"/>
    </location>
</feature>
<comment type="similarity">
    <text evidence="1">Belongs to the sigma-70 factor family. ECF subfamily.</text>
</comment>
<dbReference type="SUPFAM" id="SSF88659">
    <property type="entry name" value="Sigma3 and sigma4 domains of RNA polymerase sigma factors"/>
    <property type="match status" value="1"/>
</dbReference>
<evidence type="ECO:0000256" key="1">
    <source>
        <dbReference type="ARBA" id="ARBA00010641"/>
    </source>
</evidence>
<reference evidence="7 8" key="1">
    <citation type="submission" date="2024-06" db="EMBL/GenBank/DDBJ databases">
        <title>Genomic Encyclopedia of Type Strains, Phase IV (KMG-IV): sequencing the most valuable type-strain genomes for metagenomic binning, comparative biology and taxonomic classification.</title>
        <authorList>
            <person name="Goeker M."/>
        </authorList>
    </citation>
    <scope>NUCLEOTIDE SEQUENCE [LARGE SCALE GENOMIC DNA]</scope>
    <source>
        <strain evidence="7 8">DSM 29388</strain>
    </source>
</reference>
<sequence>MEFIDDSKLVDSYVMGNESALAELIDRHKNKVYGFIFSKVLDKSIAEDIFQDTFVKVILTLKEGKYSEEGKFLPWVMRIAHNLSIDYFRNKTRMPIIGETFVDEDFSIFDFLADPEDCSETKIIKLQIEEELRLIIQYLPDDQREVLQLRIFKGLSFKEIAEETDVSINTALGRMRYALINLRKVIEEKNITLTLV</sequence>
<keyword evidence="8" id="KW-1185">Reference proteome</keyword>
<dbReference type="InterPro" id="IPR014284">
    <property type="entry name" value="RNA_pol_sigma-70_dom"/>
</dbReference>
<evidence type="ECO:0000256" key="4">
    <source>
        <dbReference type="ARBA" id="ARBA00023163"/>
    </source>
</evidence>
<evidence type="ECO:0000313" key="8">
    <source>
        <dbReference type="Proteomes" id="UP001549146"/>
    </source>
</evidence>
<dbReference type="Gene3D" id="1.10.10.10">
    <property type="entry name" value="Winged helix-like DNA-binding domain superfamily/Winged helix DNA-binding domain"/>
    <property type="match status" value="1"/>
</dbReference>
<gene>
    <name evidence="7" type="ORF">ABID46_001949</name>
</gene>
<evidence type="ECO:0000256" key="2">
    <source>
        <dbReference type="ARBA" id="ARBA00023015"/>
    </source>
</evidence>
<evidence type="ECO:0000259" key="5">
    <source>
        <dbReference type="Pfam" id="PF04542"/>
    </source>
</evidence>
<protein>
    <submittedName>
        <fullName evidence="7">RNA polymerase sigma-70 factor (ECF subfamily)</fullName>
    </submittedName>
</protein>
<dbReference type="CDD" id="cd06171">
    <property type="entry name" value="Sigma70_r4"/>
    <property type="match status" value="1"/>
</dbReference>
<keyword evidence="2" id="KW-0805">Transcription regulation</keyword>
<dbReference type="PANTHER" id="PTHR43133">
    <property type="entry name" value="RNA POLYMERASE ECF-TYPE SIGMA FACTO"/>
    <property type="match status" value="1"/>
</dbReference>
<dbReference type="Pfam" id="PF08281">
    <property type="entry name" value="Sigma70_r4_2"/>
    <property type="match status" value="1"/>
</dbReference>
<name>A0ABV2LUX2_9FLAO</name>
<keyword evidence="3" id="KW-0731">Sigma factor</keyword>
<dbReference type="PANTHER" id="PTHR43133:SF62">
    <property type="entry name" value="RNA POLYMERASE SIGMA FACTOR SIGZ"/>
    <property type="match status" value="1"/>
</dbReference>
<keyword evidence="4" id="KW-0804">Transcription</keyword>
<dbReference type="NCBIfam" id="TIGR02937">
    <property type="entry name" value="sigma70-ECF"/>
    <property type="match status" value="1"/>
</dbReference>
<dbReference type="SUPFAM" id="SSF88946">
    <property type="entry name" value="Sigma2 domain of RNA polymerase sigma factors"/>
    <property type="match status" value="1"/>
</dbReference>
<accession>A0ABV2LUX2</accession>
<dbReference type="RefSeq" id="WP_354509510.1">
    <property type="nucleotide sequence ID" value="NZ_JBEPMO010000011.1"/>
</dbReference>
<dbReference type="Pfam" id="PF04542">
    <property type="entry name" value="Sigma70_r2"/>
    <property type="match status" value="1"/>
</dbReference>
<dbReference type="EMBL" id="JBEPMO010000011">
    <property type="protein sequence ID" value="MET3732360.1"/>
    <property type="molecule type" value="Genomic_DNA"/>
</dbReference>
<dbReference type="InterPro" id="IPR013249">
    <property type="entry name" value="RNA_pol_sigma70_r4_t2"/>
</dbReference>
<dbReference type="Gene3D" id="1.10.1740.10">
    <property type="match status" value="1"/>
</dbReference>
<dbReference type="InterPro" id="IPR013325">
    <property type="entry name" value="RNA_pol_sigma_r2"/>
</dbReference>
<comment type="caution">
    <text evidence="7">The sequence shown here is derived from an EMBL/GenBank/DDBJ whole genome shotgun (WGS) entry which is preliminary data.</text>
</comment>
<dbReference type="InterPro" id="IPR039425">
    <property type="entry name" value="RNA_pol_sigma-70-like"/>
</dbReference>
<evidence type="ECO:0000313" key="7">
    <source>
        <dbReference type="EMBL" id="MET3732360.1"/>
    </source>
</evidence>
<proteinExistence type="inferred from homology"/>
<organism evidence="7 8">
    <name type="scientific">Moheibacter stercoris</name>
    <dbReference type="NCBI Taxonomy" id="1628251"/>
    <lineage>
        <taxon>Bacteria</taxon>
        <taxon>Pseudomonadati</taxon>
        <taxon>Bacteroidota</taxon>
        <taxon>Flavobacteriia</taxon>
        <taxon>Flavobacteriales</taxon>
        <taxon>Weeksellaceae</taxon>
        <taxon>Moheibacter</taxon>
    </lineage>
</organism>
<dbReference type="InterPro" id="IPR013324">
    <property type="entry name" value="RNA_pol_sigma_r3/r4-like"/>
</dbReference>
<evidence type="ECO:0000259" key="6">
    <source>
        <dbReference type="Pfam" id="PF08281"/>
    </source>
</evidence>